<protein>
    <submittedName>
        <fullName evidence="1">Uncharacterized protein</fullName>
    </submittedName>
</protein>
<evidence type="ECO:0000313" key="1">
    <source>
        <dbReference type="EMBL" id="KYQ56181.1"/>
    </source>
</evidence>
<reference evidence="1 2" key="1">
    <citation type="submission" date="2015-09" db="EMBL/GenBank/DDBJ databases">
        <title>Trachymyrmex zeteki WGS genome.</title>
        <authorList>
            <person name="Nygaard S."/>
            <person name="Hu H."/>
            <person name="Boomsma J."/>
            <person name="Zhang G."/>
        </authorList>
    </citation>
    <scope>NUCLEOTIDE SEQUENCE [LARGE SCALE GENOMIC DNA]</scope>
    <source>
        <strain evidence="1">Tzet28-1</strain>
        <tissue evidence="1">Whole body</tissue>
    </source>
</reference>
<gene>
    <name evidence="1" type="ORF">ALC60_04920</name>
</gene>
<dbReference type="Proteomes" id="UP000075809">
    <property type="component" value="Unassembled WGS sequence"/>
</dbReference>
<organism evidence="1 2">
    <name type="scientific">Mycetomoellerius zeteki</name>
    <dbReference type="NCBI Taxonomy" id="64791"/>
    <lineage>
        <taxon>Eukaryota</taxon>
        <taxon>Metazoa</taxon>
        <taxon>Ecdysozoa</taxon>
        <taxon>Arthropoda</taxon>
        <taxon>Hexapoda</taxon>
        <taxon>Insecta</taxon>
        <taxon>Pterygota</taxon>
        <taxon>Neoptera</taxon>
        <taxon>Endopterygota</taxon>
        <taxon>Hymenoptera</taxon>
        <taxon>Apocrita</taxon>
        <taxon>Aculeata</taxon>
        <taxon>Formicoidea</taxon>
        <taxon>Formicidae</taxon>
        <taxon>Myrmicinae</taxon>
        <taxon>Mycetomoellerius</taxon>
    </lineage>
</organism>
<name>A0A151X728_9HYME</name>
<evidence type="ECO:0000313" key="2">
    <source>
        <dbReference type="Proteomes" id="UP000075809"/>
    </source>
</evidence>
<accession>A0A151X728</accession>
<sequence length="102" mass="11885">MRRDVCRCKQWIALNRGQRPSLLVLRVSALGTSEPRPSFFFRCVTPVRHTEDKQRARRVLHCTAASESVCSCTYCIRLVLLSSHFDSYSFFSNTYHKHTRTC</sequence>
<dbReference type="AlphaFoldDB" id="A0A151X728"/>
<dbReference type="EMBL" id="KQ982454">
    <property type="protein sequence ID" value="KYQ56181.1"/>
    <property type="molecule type" value="Genomic_DNA"/>
</dbReference>
<proteinExistence type="predicted"/>
<keyword evidence="2" id="KW-1185">Reference proteome</keyword>